<evidence type="ECO:0000313" key="1">
    <source>
        <dbReference type="EMBL" id="TPD70499.1"/>
    </source>
</evidence>
<dbReference type="EMBL" id="VFJE01000052">
    <property type="protein sequence ID" value="TPD70499.1"/>
    <property type="molecule type" value="Genomic_DNA"/>
</dbReference>
<dbReference type="Proteomes" id="UP000319175">
    <property type="component" value="Unassembled WGS sequence"/>
</dbReference>
<proteinExistence type="predicted"/>
<keyword evidence="2" id="KW-1185">Reference proteome</keyword>
<protein>
    <submittedName>
        <fullName evidence="1">Uncharacterized protein</fullName>
    </submittedName>
</protein>
<reference evidence="1 2" key="1">
    <citation type="submission" date="2019-06" db="EMBL/GenBank/DDBJ databases">
        <title>Flavobacterium sp. MaA-Y11 from geoumgang.</title>
        <authorList>
            <person name="Jeong S."/>
        </authorList>
    </citation>
    <scope>NUCLEOTIDE SEQUENCE [LARGE SCALE GENOMIC DNA]</scope>
    <source>
        <strain evidence="1 2">MaA-Y11</strain>
    </source>
</reference>
<dbReference type="RefSeq" id="WP_139999894.1">
    <property type="nucleotide sequence ID" value="NZ_VFJE01000052.1"/>
</dbReference>
<dbReference type="OrthoDB" id="1361509at2"/>
<accession>A0A501QCB5</accession>
<sequence>MEMILAPSETRRHMVVNNETTNGVMFNFVSTIAESSEDIMPNLDDFRVRIAERLDGKETNIVFDGTMLEIYAVGYANNFPMANKTFFKAREIGGNRTFQLPFSFGTNYNLKDGNELFVECTNKKLKDKAGTFVDNTLVVETIPSIGLKSFIPLFESRALEGTLEKHDLNLGSSVHQVIYLAPDGKSGEFDVARLKYKSDKLNEELSANNLYAQLSNTVEPDQDYAGTPIYLLNSLEPLHKLNVKLDFLSALSNRRLIIVRKVQTPEVINKYITKQAAHAQENLMAVKSGLTAEGCLCATAKS</sequence>
<evidence type="ECO:0000313" key="2">
    <source>
        <dbReference type="Proteomes" id="UP000319175"/>
    </source>
</evidence>
<organism evidence="1 2">
    <name type="scientific">Flavobacterium microcysteis</name>
    <dbReference type="NCBI Taxonomy" id="2596891"/>
    <lineage>
        <taxon>Bacteria</taxon>
        <taxon>Pseudomonadati</taxon>
        <taxon>Bacteroidota</taxon>
        <taxon>Flavobacteriia</taxon>
        <taxon>Flavobacteriales</taxon>
        <taxon>Flavobacteriaceae</taxon>
        <taxon>Flavobacterium</taxon>
    </lineage>
</organism>
<comment type="caution">
    <text evidence="1">The sequence shown here is derived from an EMBL/GenBank/DDBJ whole genome shotgun (WGS) entry which is preliminary data.</text>
</comment>
<dbReference type="AlphaFoldDB" id="A0A501QCB5"/>
<gene>
    <name evidence="1" type="ORF">FJA49_06065</name>
</gene>
<name>A0A501QCB5_9FLAO</name>